<dbReference type="AlphaFoldDB" id="A0A848NTW9"/>
<evidence type="ECO:0000313" key="3">
    <source>
        <dbReference type="Proteomes" id="UP000542405"/>
    </source>
</evidence>
<dbReference type="Pfam" id="PF13730">
    <property type="entry name" value="HTH_36"/>
    <property type="match status" value="1"/>
</dbReference>
<sequence length="364" mass="39210">MSVEACKWARMADVQKSTSKLVLLSLAQLVRYDAQDWTVFASIEYLAKVTHLNRKTVIEALARLRQLGAIQDTLMRAGENRSSVVYRLCPNAVPRIDMTTSAHQADFQPPVAGRQPGLEFDASSPHSGQASGNNTDMAANAVHPALSSEPATAPSVDVMADQDGALGASATAAHAGTTMPVAAPVATEAHLPPPVVPAIAAASLTEPTLLSPPNAGSAGPATSAQMQRASMHSQRRRSSSAIYGGAGASRLPAGWSLPAKWRLWTQRERPHWPAEKIDAMATTFSAYMRSRPGEAGMSEDWFESWRLWVFREWDKQSSSRKSWQSSWTGIVAKGKELGLEQSPNEPPPDFKARVFRAAGLAPPH</sequence>
<dbReference type="EMBL" id="JABBZE010000488">
    <property type="protein sequence ID" value="NMU92985.1"/>
    <property type="molecule type" value="Genomic_DNA"/>
</dbReference>
<comment type="caution">
    <text evidence="2">The sequence shown here is derived from an EMBL/GenBank/DDBJ whole genome shotgun (WGS) entry which is preliminary data.</text>
</comment>
<accession>A0A848NTW9</accession>
<feature type="region of interest" description="Disordered" evidence="1">
    <location>
        <begin position="107"/>
        <end position="136"/>
    </location>
</feature>
<dbReference type="RefSeq" id="WP_116520128.1">
    <property type="nucleotide sequence ID" value="NZ_JABBZE010000488.1"/>
</dbReference>
<evidence type="ECO:0000313" key="2">
    <source>
        <dbReference type="EMBL" id="NMU92985.1"/>
    </source>
</evidence>
<name>A0A848NTW9_9BURK</name>
<dbReference type="Proteomes" id="UP000542405">
    <property type="component" value="Unassembled WGS sequence"/>
</dbReference>
<feature type="compositionally biased region" description="Polar residues" evidence="1">
    <location>
        <begin position="124"/>
        <end position="136"/>
    </location>
</feature>
<reference evidence="2 3" key="1">
    <citation type="submission" date="2020-04" db="EMBL/GenBank/DDBJ databases">
        <title>Achromobacter ruhlandii genome sequencing and assembly.</title>
        <authorList>
            <person name="Martins R.C.R."/>
            <person name="Perdigao-Neto L.V."/>
            <person name="Levin A.S.S."/>
            <person name="Costa S.F."/>
        </authorList>
    </citation>
    <scope>NUCLEOTIDE SEQUENCE [LARGE SCALE GENOMIC DNA]</scope>
    <source>
        <strain evidence="2 3">9035ralo</strain>
    </source>
</reference>
<evidence type="ECO:0000256" key="1">
    <source>
        <dbReference type="SAM" id="MobiDB-lite"/>
    </source>
</evidence>
<proteinExistence type="predicted"/>
<organism evidence="2 3">
    <name type="scientific">Achromobacter ruhlandii</name>
    <dbReference type="NCBI Taxonomy" id="72557"/>
    <lineage>
        <taxon>Bacteria</taxon>
        <taxon>Pseudomonadati</taxon>
        <taxon>Pseudomonadota</taxon>
        <taxon>Betaproteobacteria</taxon>
        <taxon>Burkholderiales</taxon>
        <taxon>Alcaligenaceae</taxon>
        <taxon>Achromobacter</taxon>
    </lineage>
</organism>
<protein>
    <submittedName>
        <fullName evidence="2">Helix-turn-helix domain-containing protein</fullName>
    </submittedName>
</protein>
<gene>
    <name evidence="2" type="ORF">HGQ98_25945</name>
</gene>